<evidence type="ECO:0000256" key="1">
    <source>
        <dbReference type="ARBA" id="ARBA00022737"/>
    </source>
</evidence>
<keyword evidence="1" id="KW-0677">Repeat</keyword>
<feature type="repeat" description="PPR" evidence="2">
    <location>
        <begin position="528"/>
        <end position="562"/>
    </location>
</feature>
<dbReference type="NCBIfam" id="TIGR00756">
    <property type="entry name" value="PPR"/>
    <property type="match status" value="1"/>
</dbReference>
<accession>A0AAP0AYE8</accession>
<proteinExistence type="predicted"/>
<dbReference type="InterPro" id="IPR046848">
    <property type="entry name" value="E_motif"/>
</dbReference>
<evidence type="ECO:0000313" key="4">
    <source>
        <dbReference type="Proteomes" id="UP001418222"/>
    </source>
</evidence>
<comment type="caution">
    <text evidence="3">The sequence shown here is derived from an EMBL/GenBank/DDBJ whole genome shotgun (WGS) entry which is preliminary data.</text>
</comment>
<dbReference type="GO" id="GO:0099402">
    <property type="term" value="P:plant organ development"/>
    <property type="evidence" value="ECO:0007669"/>
    <property type="project" value="UniProtKB-ARBA"/>
</dbReference>
<dbReference type="Gene3D" id="1.25.40.10">
    <property type="entry name" value="Tetratricopeptide repeat domain"/>
    <property type="match status" value="5"/>
</dbReference>
<dbReference type="Pfam" id="PF13041">
    <property type="entry name" value="PPR_2"/>
    <property type="match status" value="1"/>
</dbReference>
<dbReference type="InterPro" id="IPR002885">
    <property type="entry name" value="PPR_rpt"/>
</dbReference>
<feature type="repeat" description="PPR" evidence="2">
    <location>
        <begin position="392"/>
        <end position="426"/>
    </location>
</feature>
<dbReference type="Pfam" id="PF01535">
    <property type="entry name" value="PPR"/>
    <property type="match status" value="4"/>
</dbReference>
<dbReference type="FunFam" id="1.25.40.10:FF:000694">
    <property type="entry name" value="Pentatricopeptide repeat-containing protein At3g50420"/>
    <property type="match status" value="1"/>
</dbReference>
<evidence type="ECO:0000313" key="3">
    <source>
        <dbReference type="EMBL" id="KAK8919212.1"/>
    </source>
</evidence>
<dbReference type="Proteomes" id="UP001418222">
    <property type="component" value="Unassembled WGS sequence"/>
</dbReference>
<organism evidence="3 4">
    <name type="scientific">Platanthera zijinensis</name>
    <dbReference type="NCBI Taxonomy" id="2320716"/>
    <lineage>
        <taxon>Eukaryota</taxon>
        <taxon>Viridiplantae</taxon>
        <taxon>Streptophyta</taxon>
        <taxon>Embryophyta</taxon>
        <taxon>Tracheophyta</taxon>
        <taxon>Spermatophyta</taxon>
        <taxon>Magnoliopsida</taxon>
        <taxon>Liliopsida</taxon>
        <taxon>Asparagales</taxon>
        <taxon>Orchidaceae</taxon>
        <taxon>Orchidoideae</taxon>
        <taxon>Orchideae</taxon>
        <taxon>Orchidinae</taxon>
        <taxon>Platanthera</taxon>
    </lineage>
</organism>
<dbReference type="InterPro" id="IPR011990">
    <property type="entry name" value="TPR-like_helical_dom_sf"/>
</dbReference>
<dbReference type="GO" id="GO:0003723">
    <property type="term" value="F:RNA binding"/>
    <property type="evidence" value="ECO:0007669"/>
    <property type="project" value="InterPro"/>
</dbReference>
<dbReference type="GO" id="GO:0009451">
    <property type="term" value="P:RNA modification"/>
    <property type="evidence" value="ECO:0007669"/>
    <property type="project" value="InterPro"/>
</dbReference>
<reference evidence="3 4" key="1">
    <citation type="journal article" date="2022" name="Nat. Plants">
        <title>Genomes of leafy and leafless Platanthera orchids illuminate the evolution of mycoheterotrophy.</title>
        <authorList>
            <person name="Li M.H."/>
            <person name="Liu K.W."/>
            <person name="Li Z."/>
            <person name="Lu H.C."/>
            <person name="Ye Q.L."/>
            <person name="Zhang D."/>
            <person name="Wang J.Y."/>
            <person name="Li Y.F."/>
            <person name="Zhong Z.M."/>
            <person name="Liu X."/>
            <person name="Yu X."/>
            <person name="Liu D.K."/>
            <person name="Tu X.D."/>
            <person name="Liu B."/>
            <person name="Hao Y."/>
            <person name="Liao X.Y."/>
            <person name="Jiang Y.T."/>
            <person name="Sun W.H."/>
            <person name="Chen J."/>
            <person name="Chen Y.Q."/>
            <person name="Ai Y."/>
            <person name="Zhai J.W."/>
            <person name="Wu S.S."/>
            <person name="Zhou Z."/>
            <person name="Hsiao Y.Y."/>
            <person name="Wu W.L."/>
            <person name="Chen Y.Y."/>
            <person name="Lin Y.F."/>
            <person name="Hsu J.L."/>
            <person name="Li C.Y."/>
            <person name="Wang Z.W."/>
            <person name="Zhao X."/>
            <person name="Zhong W.Y."/>
            <person name="Ma X.K."/>
            <person name="Ma L."/>
            <person name="Huang J."/>
            <person name="Chen G.Z."/>
            <person name="Huang M.Z."/>
            <person name="Huang L."/>
            <person name="Peng D.H."/>
            <person name="Luo Y.B."/>
            <person name="Zou S.Q."/>
            <person name="Chen S.P."/>
            <person name="Lan S."/>
            <person name="Tsai W.C."/>
            <person name="Van de Peer Y."/>
            <person name="Liu Z.J."/>
        </authorList>
    </citation>
    <scope>NUCLEOTIDE SEQUENCE [LARGE SCALE GENOMIC DNA]</scope>
    <source>
        <strain evidence="3">Lor287</strain>
    </source>
</reference>
<dbReference type="EMBL" id="JBBWWQ010000019">
    <property type="protein sequence ID" value="KAK8919212.1"/>
    <property type="molecule type" value="Genomic_DNA"/>
</dbReference>
<dbReference type="PANTHER" id="PTHR47926:SF356">
    <property type="entry name" value="(WILD MALAYSIAN BANANA) HYPOTHETICAL PROTEIN"/>
    <property type="match status" value="1"/>
</dbReference>
<dbReference type="AlphaFoldDB" id="A0AAP0AYE8"/>
<dbReference type="FunFam" id="1.25.40.10:FF:000158">
    <property type="entry name" value="pentatricopeptide repeat-containing protein At2g33680"/>
    <property type="match status" value="1"/>
</dbReference>
<feature type="repeat" description="PPR" evidence="2">
    <location>
        <begin position="87"/>
        <end position="122"/>
    </location>
</feature>
<dbReference type="PANTHER" id="PTHR47926">
    <property type="entry name" value="PENTATRICOPEPTIDE REPEAT-CONTAINING PROTEIN"/>
    <property type="match status" value="1"/>
</dbReference>
<dbReference type="Pfam" id="PF20431">
    <property type="entry name" value="E_motif"/>
    <property type="match status" value="1"/>
</dbReference>
<name>A0AAP0AYE8_9ASPA</name>
<sequence>MTKEASIFALLASPIACEASFAAVAESLRRLPSAECLRKCRQLHALILTSAPSSSLRFLFNNLISVYSKCGGLVDAQKLFDRLPERTIVSYNAIITAYSKYPRQAASSMHLFRNMTAAGVIPNASTFAALAHVLRDSQTGSAIHCRVVVLGFCGNLFVQTSLLRMYLGCRSFEAAEKVFREMDEKDEVAWNSILLSRLDRCGIEHGLQLFFSMVEEGLDPTPCTFTMLLSACRKSGNSNAGRLVHVQIIKSKNSPDNPLLNALLDMYASFGDARTANLVFERMDAPDLVTWNSLIAGFSNNDDGEKAMEAFVALKMSSRSEDLRPDEYTFAAVVSATAALPSLFYGKPFHAEINKTGWEESVYVGQALIGMYFMNGEPLMAEKVFHCVPQKDVVFWTEMVSGHTKLGEGEKALHYFSNMLLEGHAADSFSLSSAIKGAAFLTALKQGEMLHGVAVKAGYEGNSGVCGSLVDMYAKNGSLHSSRLMFDAIQTPDLICWNSIIGGYGNHGNADEAVGLFGRMMESGLRPDHVTYISLLSACSHCGLLERGRFYWFSMMTDGILPGLKHYAYMVNLLSRAGLLREAEELIVDSPFGDGSAELWRILLSSSIVRKDLDMGIHAAMKVLSLEPDDLPAHILLSNLYASVGDWDAVIEVRRKIRGILVEKEPGLSWIVMKNMVHVFSADDDCHAQIEDCRIELLRVQGNLKGSELFNSCF</sequence>
<protein>
    <submittedName>
        <fullName evidence="3">Pentatricopeptide repeat-containing protein</fullName>
    </submittedName>
</protein>
<dbReference type="InterPro" id="IPR046960">
    <property type="entry name" value="PPR_At4g14850-like_plant"/>
</dbReference>
<dbReference type="PROSITE" id="PS51375">
    <property type="entry name" value="PPR"/>
    <property type="match status" value="4"/>
</dbReference>
<feature type="repeat" description="PPR" evidence="2">
    <location>
        <begin position="493"/>
        <end position="527"/>
    </location>
</feature>
<keyword evidence="4" id="KW-1185">Reference proteome</keyword>
<evidence type="ECO:0000256" key="2">
    <source>
        <dbReference type="PROSITE-ProRule" id="PRU00708"/>
    </source>
</evidence>
<dbReference type="SUPFAM" id="SSF48452">
    <property type="entry name" value="TPR-like"/>
    <property type="match status" value="1"/>
</dbReference>
<gene>
    <name evidence="3" type="primary">PCMP-E85</name>
    <name evidence="3" type="ORF">KSP39_PZI021381</name>
</gene>